<organism evidence="2 3">
    <name type="scientific">Flavihumibacter fluminis</name>
    <dbReference type="NCBI Taxonomy" id="2909236"/>
    <lineage>
        <taxon>Bacteria</taxon>
        <taxon>Pseudomonadati</taxon>
        <taxon>Bacteroidota</taxon>
        <taxon>Chitinophagia</taxon>
        <taxon>Chitinophagales</taxon>
        <taxon>Chitinophagaceae</taxon>
        <taxon>Flavihumibacter</taxon>
    </lineage>
</organism>
<gene>
    <name evidence="2" type="ORF">L0U88_04055</name>
</gene>
<evidence type="ECO:0000313" key="3">
    <source>
        <dbReference type="Proteomes" id="UP001200145"/>
    </source>
</evidence>
<evidence type="ECO:0000313" key="2">
    <source>
        <dbReference type="EMBL" id="MCF1713801.1"/>
    </source>
</evidence>
<feature type="chain" id="PRO_5047370680" description="DUF4410 domain-containing protein" evidence="1">
    <location>
        <begin position="23"/>
        <end position="200"/>
    </location>
</feature>
<name>A0ABS9BGK4_9BACT</name>
<dbReference type="RefSeq" id="WP_234864328.1">
    <property type="nucleotide sequence ID" value="NZ_JAKEVY010000001.1"/>
</dbReference>
<dbReference type="Proteomes" id="UP001200145">
    <property type="component" value="Unassembled WGS sequence"/>
</dbReference>
<reference evidence="2 3" key="1">
    <citation type="submission" date="2022-01" db="EMBL/GenBank/DDBJ databases">
        <title>Flavihumibacter sp. nov., isolated from sediment of a river.</title>
        <authorList>
            <person name="Liu H."/>
        </authorList>
    </citation>
    <scope>NUCLEOTIDE SEQUENCE [LARGE SCALE GENOMIC DNA]</scope>
    <source>
        <strain evidence="2 3">RY-1</strain>
    </source>
</reference>
<keyword evidence="3" id="KW-1185">Reference proteome</keyword>
<proteinExistence type="predicted"/>
<evidence type="ECO:0000256" key="1">
    <source>
        <dbReference type="SAM" id="SignalP"/>
    </source>
</evidence>
<protein>
    <recommendedName>
        <fullName evidence="4">DUF4410 domain-containing protein</fullName>
    </recommendedName>
</protein>
<accession>A0ABS9BGK4</accession>
<dbReference type="EMBL" id="JAKEVY010000001">
    <property type="protein sequence ID" value="MCF1713801.1"/>
    <property type="molecule type" value="Genomic_DNA"/>
</dbReference>
<sequence length="200" mass="21768">MKNFISLSLVIAITISSLTASAQRIKLESGDISALAGEKEINTEFVYDGMSVGKFKTEAEYVAKKTEEYNKKESGRGDNWAKSWVADRESRFHPKFNELFGRESGIASGSAPAAKYTMIVKTVSTEPGYNIGITRGNANIYLVVTIVETANRSKEVARIKVDKALGRTFGGFDFDTGLRIGEAYADAGKALGAYVKKNAK</sequence>
<comment type="caution">
    <text evidence="2">The sequence shown here is derived from an EMBL/GenBank/DDBJ whole genome shotgun (WGS) entry which is preliminary data.</text>
</comment>
<keyword evidence="1" id="KW-0732">Signal</keyword>
<evidence type="ECO:0008006" key="4">
    <source>
        <dbReference type="Google" id="ProtNLM"/>
    </source>
</evidence>
<feature type="signal peptide" evidence="1">
    <location>
        <begin position="1"/>
        <end position="22"/>
    </location>
</feature>